<evidence type="ECO:0000259" key="3">
    <source>
        <dbReference type="Pfam" id="PF18912"/>
    </source>
</evidence>
<name>A0A1X4XWP3_9BACT</name>
<dbReference type="Proteomes" id="UP000194141">
    <property type="component" value="Unassembled WGS sequence"/>
</dbReference>
<dbReference type="Pfam" id="PF00156">
    <property type="entry name" value="Pribosyltran"/>
    <property type="match status" value="1"/>
</dbReference>
<reference evidence="4 5" key="1">
    <citation type="journal article" date="2017" name="Front. Microbiol.">
        <title>Genome Sequence of Desulfurella amilsii Strain TR1 and Comparative Genomics of Desulfurellaceae Family.</title>
        <authorList>
            <person name="Florentino A.P."/>
            <person name="Stams A.J."/>
            <person name="Sanchez-Andrea I."/>
        </authorList>
    </citation>
    <scope>NUCLEOTIDE SEQUENCE [LARGE SCALE GENOMIC DNA]</scope>
    <source>
        <strain evidence="4 5">TR1</strain>
    </source>
</reference>
<comment type="caution">
    <text evidence="4">The sequence shown here is derived from an EMBL/GenBank/DDBJ whole genome shotgun (WGS) entry which is preliminary data.</text>
</comment>
<dbReference type="InterPro" id="IPR029057">
    <property type="entry name" value="PRTase-like"/>
</dbReference>
<comment type="similarity">
    <text evidence="1">Belongs to the ComF/GntX family.</text>
</comment>
<dbReference type="GO" id="GO:0016757">
    <property type="term" value="F:glycosyltransferase activity"/>
    <property type="evidence" value="ECO:0007669"/>
    <property type="project" value="UniProtKB-KW"/>
</dbReference>
<dbReference type="PANTHER" id="PTHR47505:SF1">
    <property type="entry name" value="DNA UTILIZATION PROTEIN YHGH"/>
    <property type="match status" value="1"/>
</dbReference>
<dbReference type="PANTHER" id="PTHR47505">
    <property type="entry name" value="DNA UTILIZATION PROTEIN YHGH"/>
    <property type="match status" value="1"/>
</dbReference>
<evidence type="ECO:0000313" key="4">
    <source>
        <dbReference type="EMBL" id="OSS41960.1"/>
    </source>
</evidence>
<gene>
    <name evidence="4" type="ORF">DESAMIL20_1513</name>
</gene>
<dbReference type="EMBL" id="MDSU01000018">
    <property type="protein sequence ID" value="OSS41960.1"/>
    <property type="molecule type" value="Genomic_DNA"/>
</dbReference>
<dbReference type="InterPro" id="IPR044005">
    <property type="entry name" value="DZR_2"/>
</dbReference>
<dbReference type="CDD" id="cd06223">
    <property type="entry name" value="PRTases_typeI"/>
    <property type="match status" value="1"/>
</dbReference>
<evidence type="ECO:0000256" key="1">
    <source>
        <dbReference type="ARBA" id="ARBA00008007"/>
    </source>
</evidence>
<keyword evidence="4" id="KW-0328">Glycosyltransferase</keyword>
<dbReference type="STRING" id="1562698.DESAMIL20_1513"/>
<proteinExistence type="inferred from homology"/>
<dbReference type="Pfam" id="PF18912">
    <property type="entry name" value="DZR_2"/>
    <property type="match status" value="1"/>
</dbReference>
<evidence type="ECO:0000313" key="5">
    <source>
        <dbReference type="Proteomes" id="UP000194141"/>
    </source>
</evidence>
<feature type="domain" description="Double zinc ribbon" evidence="3">
    <location>
        <begin position="16"/>
        <end position="68"/>
    </location>
</feature>
<dbReference type="InterPro" id="IPR000836">
    <property type="entry name" value="PRTase_dom"/>
</dbReference>
<feature type="domain" description="Phosphoribosyltransferase" evidence="2">
    <location>
        <begin position="145"/>
        <end position="225"/>
    </location>
</feature>
<dbReference type="Gene3D" id="3.40.50.2020">
    <property type="match status" value="1"/>
</dbReference>
<dbReference type="InterPro" id="IPR051910">
    <property type="entry name" value="ComF/GntX_DNA_util-trans"/>
</dbReference>
<evidence type="ECO:0000259" key="2">
    <source>
        <dbReference type="Pfam" id="PF00156"/>
    </source>
</evidence>
<dbReference type="SUPFAM" id="SSF53271">
    <property type="entry name" value="PRTase-like"/>
    <property type="match status" value="1"/>
</dbReference>
<dbReference type="AlphaFoldDB" id="A0A1X4XWP3"/>
<sequence>MLSVSILSNLIVNFKNLIFPSICIFCQKPIKNGYLCDDCASEIVYRGPRCTKCFKPVNQSTVLCSNCVQKHYYEKGFVLWSYNNQKVAQLIKWSKFYSHFYYLNAIKDFQEYIDLSVFDGVEALVAVPMHKKDLQKRGYNQSVIIAKILSKFSGLPVCYNMLEKTKQTKQQVELKKIERQNNLKNAFILNTQAKKFKKVLIVDDVLTTASTINECAKVLLNANIKANFFALASEF</sequence>
<accession>A0A1X4XWP3</accession>
<dbReference type="RefSeq" id="WP_086034212.1">
    <property type="nucleotide sequence ID" value="NZ_MJBP01000001.1"/>
</dbReference>
<organism evidence="4 5">
    <name type="scientific">Desulfurella amilsii</name>
    <dbReference type="NCBI Taxonomy" id="1562698"/>
    <lineage>
        <taxon>Bacteria</taxon>
        <taxon>Pseudomonadati</taxon>
        <taxon>Campylobacterota</taxon>
        <taxon>Desulfurellia</taxon>
        <taxon>Desulfurellales</taxon>
        <taxon>Desulfurellaceae</taxon>
        <taxon>Desulfurella</taxon>
    </lineage>
</organism>
<keyword evidence="4" id="KW-0808">Transferase</keyword>
<protein>
    <submittedName>
        <fullName evidence="4">Competence protein F-like, phosphoribosyltransferase domainrbon and energy</fullName>
    </submittedName>
</protein>
<keyword evidence="5" id="KW-1185">Reference proteome</keyword>